<keyword evidence="3" id="KW-1185">Reference proteome</keyword>
<comment type="caution">
    <text evidence="2">The sequence shown here is derived from an EMBL/GenBank/DDBJ whole genome shotgun (WGS) entry which is preliminary data.</text>
</comment>
<dbReference type="InterPro" id="IPR027443">
    <property type="entry name" value="IPNS-like_sf"/>
</dbReference>
<feature type="domain" description="Isopenicillin N synthase-like Fe(2+) 2OG dioxygenase" evidence="1">
    <location>
        <begin position="3"/>
        <end position="44"/>
    </location>
</feature>
<evidence type="ECO:0000259" key="1">
    <source>
        <dbReference type="Pfam" id="PF03171"/>
    </source>
</evidence>
<organism evidence="2 3">
    <name type="scientific">Stephania cephalantha</name>
    <dbReference type="NCBI Taxonomy" id="152367"/>
    <lineage>
        <taxon>Eukaryota</taxon>
        <taxon>Viridiplantae</taxon>
        <taxon>Streptophyta</taxon>
        <taxon>Embryophyta</taxon>
        <taxon>Tracheophyta</taxon>
        <taxon>Spermatophyta</taxon>
        <taxon>Magnoliopsida</taxon>
        <taxon>Ranunculales</taxon>
        <taxon>Menispermaceae</taxon>
        <taxon>Menispermoideae</taxon>
        <taxon>Cissampelideae</taxon>
        <taxon>Stephania</taxon>
    </lineage>
</organism>
<dbReference type="Pfam" id="PF03171">
    <property type="entry name" value="2OG-FeII_Oxy"/>
    <property type="match status" value="1"/>
</dbReference>
<dbReference type="InterPro" id="IPR044861">
    <property type="entry name" value="IPNS-like_FE2OG_OXY"/>
</dbReference>
<dbReference type="Proteomes" id="UP001419268">
    <property type="component" value="Unassembled WGS sequence"/>
</dbReference>
<sequence length="58" mass="6339">MTSLITILFQDQIGGLQVLHQGEWIDIIPMHGGLVVNIGDLLQASPFVAIPNLIVLFQ</sequence>
<name>A0AAP0JG00_9MAGN</name>
<reference evidence="2 3" key="1">
    <citation type="submission" date="2024-01" db="EMBL/GenBank/DDBJ databases">
        <title>Genome assemblies of Stephania.</title>
        <authorList>
            <person name="Yang L."/>
        </authorList>
    </citation>
    <scope>NUCLEOTIDE SEQUENCE [LARGE SCALE GENOMIC DNA]</scope>
    <source>
        <strain evidence="2">JXDWG</strain>
        <tissue evidence="2">Leaf</tissue>
    </source>
</reference>
<dbReference type="EMBL" id="JBBNAG010000005">
    <property type="protein sequence ID" value="KAK9132270.1"/>
    <property type="molecule type" value="Genomic_DNA"/>
</dbReference>
<dbReference type="Gene3D" id="2.60.120.330">
    <property type="entry name" value="B-lactam Antibiotic, Isopenicillin N Synthase, Chain"/>
    <property type="match status" value="1"/>
</dbReference>
<evidence type="ECO:0000313" key="3">
    <source>
        <dbReference type="Proteomes" id="UP001419268"/>
    </source>
</evidence>
<proteinExistence type="predicted"/>
<gene>
    <name evidence="2" type="ORF">Scep_011798</name>
</gene>
<accession>A0AAP0JG00</accession>
<dbReference type="AlphaFoldDB" id="A0AAP0JG00"/>
<evidence type="ECO:0000313" key="2">
    <source>
        <dbReference type="EMBL" id="KAK9132270.1"/>
    </source>
</evidence>
<protein>
    <recommendedName>
        <fullName evidence="1">Isopenicillin N synthase-like Fe(2+) 2OG dioxygenase domain-containing protein</fullName>
    </recommendedName>
</protein>
<dbReference type="SUPFAM" id="SSF51197">
    <property type="entry name" value="Clavaminate synthase-like"/>
    <property type="match status" value="1"/>
</dbReference>